<gene>
    <name evidence="7" type="ORF">FB45DRAFT_939560</name>
</gene>
<sequence length="414" mass="44721">MRVAPRLIFRVGCVPPQHTMLLNLPVEDLLSSSLDINLGQTDGRLSCNIKPRAGGSTPTNAGRTGITLNLESVRGDKGFMLRLYASHEEPHVQPPPPSTPAVVASTPSDSGSYTPSEMQDFSHNMDDPMSFFSAPPDYFSGFSSKSTESFADPSSSCNEYPLHGEALESRFAYDFARVSTELGGSHYDAQGQFCQLISPESTVAFGTISPTDTDGSMQAISSPSNSPHSSSDYDPTSPDGSTSSAISSTDPSRCNSPAPSPTDSAHIPSFHPTPVSISEPEAPSTGRHSKTSGKSNTTSRRAQYPCLHPTCGRVLTSLYTRQVHMGTHRAKARKAFICTLGCGEAFTRQHDRQRHEVALHGKQCQHVCQRCRRFFSSAQMLDRHVCRGLGSRTAVLRWPVGAEEETSPEDGITP</sequence>
<keyword evidence="3" id="KW-0862">Zinc</keyword>
<evidence type="ECO:0000256" key="1">
    <source>
        <dbReference type="ARBA" id="ARBA00022723"/>
    </source>
</evidence>
<evidence type="ECO:0000256" key="5">
    <source>
        <dbReference type="SAM" id="MobiDB-lite"/>
    </source>
</evidence>
<evidence type="ECO:0000256" key="4">
    <source>
        <dbReference type="PROSITE-ProRule" id="PRU00042"/>
    </source>
</evidence>
<evidence type="ECO:0000313" key="7">
    <source>
        <dbReference type="EMBL" id="KAJ7612682.1"/>
    </source>
</evidence>
<dbReference type="Proteomes" id="UP001221142">
    <property type="component" value="Unassembled WGS sequence"/>
</dbReference>
<proteinExistence type="predicted"/>
<name>A0AAD7B823_9AGAR</name>
<dbReference type="PANTHER" id="PTHR23235:SF120">
    <property type="entry name" value="KRUPPEL-LIKE FACTOR 15"/>
    <property type="match status" value="1"/>
</dbReference>
<feature type="region of interest" description="Disordered" evidence="5">
    <location>
        <begin position="88"/>
        <end position="115"/>
    </location>
</feature>
<feature type="compositionally biased region" description="Polar residues" evidence="5">
    <location>
        <begin position="253"/>
        <end position="263"/>
    </location>
</feature>
<organism evidence="7 8">
    <name type="scientific">Roridomyces roridus</name>
    <dbReference type="NCBI Taxonomy" id="1738132"/>
    <lineage>
        <taxon>Eukaryota</taxon>
        <taxon>Fungi</taxon>
        <taxon>Dikarya</taxon>
        <taxon>Basidiomycota</taxon>
        <taxon>Agaricomycotina</taxon>
        <taxon>Agaricomycetes</taxon>
        <taxon>Agaricomycetidae</taxon>
        <taxon>Agaricales</taxon>
        <taxon>Marasmiineae</taxon>
        <taxon>Mycenaceae</taxon>
        <taxon>Roridomyces</taxon>
    </lineage>
</organism>
<dbReference type="PANTHER" id="PTHR23235">
    <property type="entry name" value="KRUEPPEL-LIKE TRANSCRIPTION FACTOR"/>
    <property type="match status" value="1"/>
</dbReference>
<feature type="compositionally biased region" description="Polar residues" evidence="5">
    <location>
        <begin position="292"/>
        <end position="301"/>
    </location>
</feature>
<dbReference type="PROSITE" id="PS00028">
    <property type="entry name" value="ZINC_FINGER_C2H2_1"/>
    <property type="match status" value="1"/>
</dbReference>
<keyword evidence="2 4" id="KW-0863">Zinc-finger</keyword>
<feature type="domain" description="C2H2-type" evidence="6">
    <location>
        <begin position="336"/>
        <end position="365"/>
    </location>
</feature>
<dbReference type="Gene3D" id="3.30.160.60">
    <property type="entry name" value="Classic Zinc Finger"/>
    <property type="match status" value="1"/>
</dbReference>
<feature type="region of interest" description="Disordered" evidence="5">
    <location>
        <begin position="205"/>
        <end position="302"/>
    </location>
</feature>
<evidence type="ECO:0000259" key="6">
    <source>
        <dbReference type="PROSITE" id="PS50157"/>
    </source>
</evidence>
<evidence type="ECO:0000256" key="3">
    <source>
        <dbReference type="ARBA" id="ARBA00022833"/>
    </source>
</evidence>
<dbReference type="AlphaFoldDB" id="A0AAD7B823"/>
<dbReference type="GO" id="GO:0000978">
    <property type="term" value="F:RNA polymerase II cis-regulatory region sequence-specific DNA binding"/>
    <property type="evidence" value="ECO:0007669"/>
    <property type="project" value="TreeGrafter"/>
</dbReference>
<dbReference type="GO" id="GO:0008270">
    <property type="term" value="F:zinc ion binding"/>
    <property type="evidence" value="ECO:0007669"/>
    <property type="project" value="UniProtKB-KW"/>
</dbReference>
<dbReference type="InterPro" id="IPR013087">
    <property type="entry name" value="Znf_C2H2_type"/>
</dbReference>
<accession>A0AAD7B823</accession>
<evidence type="ECO:0000313" key="8">
    <source>
        <dbReference type="Proteomes" id="UP001221142"/>
    </source>
</evidence>
<dbReference type="GO" id="GO:0000981">
    <property type="term" value="F:DNA-binding transcription factor activity, RNA polymerase II-specific"/>
    <property type="evidence" value="ECO:0007669"/>
    <property type="project" value="TreeGrafter"/>
</dbReference>
<comment type="caution">
    <text evidence="7">The sequence shown here is derived from an EMBL/GenBank/DDBJ whole genome shotgun (WGS) entry which is preliminary data.</text>
</comment>
<protein>
    <recommendedName>
        <fullName evidence="6">C2H2-type domain-containing protein</fullName>
    </recommendedName>
</protein>
<reference evidence="7" key="1">
    <citation type="submission" date="2023-03" db="EMBL/GenBank/DDBJ databases">
        <title>Massive genome expansion in bonnet fungi (Mycena s.s.) driven by repeated elements and novel gene families across ecological guilds.</title>
        <authorList>
            <consortium name="Lawrence Berkeley National Laboratory"/>
            <person name="Harder C.B."/>
            <person name="Miyauchi S."/>
            <person name="Viragh M."/>
            <person name="Kuo A."/>
            <person name="Thoen E."/>
            <person name="Andreopoulos B."/>
            <person name="Lu D."/>
            <person name="Skrede I."/>
            <person name="Drula E."/>
            <person name="Henrissat B."/>
            <person name="Morin E."/>
            <person name="Kohler A."/>
            <person name="Barry K."/>
            <person name="LaButti K."/>
            <person name="Morin E."/>
            <person name="Salamov A."/>
            <person name="Lipzen A."/>
            <person name="Mereny Z."/>
            <person name="Hegedus B."/>
            <person name="Baldrian P."/>
            <person name="Stursova M."/>
            <person name="Weitz H."/>
            <person name="Taylor A."/>
            <person name="Grigoriev I.V."/>
            <person name="Nagy L.G."/>
            <person name="Martin F."/>
            <person name="Kauserud H."/>
        </authorList>
    </citation>
    <scope>NUCLEOTIDE SEQUENCE</scope>
    <source>
        <strain evidence="7">9284</strain>
    </source>
</reference>
<keyword evidence="1" id="KW-0479">Metal-binding</keyword>
<dbReference type="SMART" id="SM00355">
    <property type="entry name" value="ZnF_C2H2"/>
    <property type="match status" value="3"/>
</dbReference>
<evidence type="ECO:0000256" key="2">
    <source>
        <dbReference type="ARBA" id="ARBA00022771"/>
    </source>
</evidence>
<dbReference type="PROSITE" id="PS50157">
    <property type="entry name" value="ZINC_FINGER_C2H2_2"/>
    <property type="match status" value="1"/>
</dbReference>
<feature type="compositionally biased region" description="Polar residues" evidence="5">
    <location>
        <begin position="208"/>
        <end position="220"/>
    </location>
</feature>
<keyword evidence="8" id="KW-1185">Reference proteome</keyword>
<feature type="compositionally biased region" description="Low complexity" evidence="5">
    <location>
        <begin position="221"/>
        <end position="252"/>
    </location>
</feature>
<dbReference type="EMBL" id="JARKIF010000030">
    <property type="protein sequence ID" value="KAJ7612682.1"/>
    <property type="molecule type" value="Genomic_DNA"/>
</dbReference>